<evidence type="ECO:0008006" key="4">
    <source>
        <dbReference type="Google" id="ProtNLM"/>
    </source>
</evidence>
<name>A0A0H2R7D0_9AGAM</name>
<dbReference type="InterPro" id="IPR011333">
    <property type="entry name" value="SKP1/BTB/POZ_sf"/>
</dbReference>
<evidence type="ECO:0000256" key="1">
    <source>
        <dbReference type="SAM" id="MobiDB-lite"/>
    </source>
</evidence>
<organism evidence="2 3">
    <name type="scientific">Schizopora paradoxa</name>
    <dbReference type="NCBI Taxonomy" id="27342"/>
    <lineage>
        <taxon>Eukaryota</taxon>
        <taxon>Fungi</taxon>
        <taxon>Dikarya</taxon>
        <taxon>Basidiomycota</taxon>
        <taxon>Agaricomycotina</taxon>
        <taxon>Agaricomycetes</taxon>
        <taxon>Hymenochaetales</taxon>
        <taxon>Schizoporaceae</taxon>
        <taxon>Schizopora</taxon>
    </lineage>
</organism>
<dbReference type="AlphaFoldDB" id="A0A0H2R7D0"/>
<dbReference type="Proteomes" id="UP000053477">
    <property type="component" value="Unassembled WGS sequence"/>
</dbReference>
<dbReference type="InParanoid" id="A0A0H2R7D0"/>
<reference evidence="2 3" key="1">
    <citation type="submission" date="2015-04" db="EMBL/GenBank/DDBJ databases">
        <title>Complete genome sequence of Schizopora paradoxa KUC8140, a cosmopolitan wood degrader in East Asia.</title>
        <authorList>
            <consortium name="DOE Joint Genome Institute"/>
            <person name="Min B."/>
            <person name="Park H."/>
            <person name="Jang Y."/>
            <person name="Kim J.-J."/>
            <person name="Kim K.H."/>
            <person name="Pangilinan J."/>
            <person name="Lipzen A."/>
            <person name="Riley R."/>
            <person name="Grigoriev I.V."/>
            <person name="Spatafora J.W."/>
            <person name="Choi I.-G."/>
        </authorList>
    </citation>
    <scope>NUCLEOTIDE SEQUENCE [LARGE SCALE GENOMIC DNA]</scope>
    <source>
        <strain evidence="2 3">KUC8140</strain>
    </source>
</reference>
<evidence type="ECO:0000313" key="3">
    <source>
        <dbReference type="Proteomes" id="UP000053477"/>
    </source>
</evidence>
<keyword evidence="3" id="KW-1185">Reference proteome</keyword>
<sequence>MSPPPKRARTSSSTEDQAAMDAETPSNPKKRETLWFEDGNIVLASDVHLYCVHRGVLARNSTVFKDMLELPNVGDASNNEMETAVREDSWEGKPLVRMVGDGDEDVYHLLMTLYDIEFYSSHRPTTLPIILSLIRMSTKYNFSGIRNAVTTHLEHVYPNDLCVMEDRNFSLLFEDFNAVPDDFDLQLLVAALKYDMKSVLPMLYLECSTTSLDTILKASERLEIEKQHIERILHGRERMIEYSYQYGIKRFAPKRQCSSSICSSARLELLHKYVVKLPHNPIQALLRNDDVAILDELRESICKACSKAISATLDDFRLEIWDSIPKLYGLGTWEDTYRD</sequence>
<accession>A0A0H2R7D0</accession>
<protein>
    <recommendedName>
        <fullName evidence="4">BTB domain-containing protein</fullName>
    </recommendedName>
</protein>
<evidence type="ECO:0000313" key="2">
    <source>
        <dbReference type="EMBL" id="KLO07725.1"/>
    </source>
</evidence>
<gene>
    <name evidence="2" type="ORF">SCHPADRAFT_945017</name>
</gene>
<dbReference type="EMBL" id="KQ086123">
    <property type="protein sequence ID" value="KLO07725.1"/>
    <property type="molecule type" value="Genomic_DNA"/>
</dbReference>
<feature type="region of interest" description="Disordered" evidence="1">
    <location>
        <begin position="1"/>
        <end position="31"/>
    </location>
</feature>
<dbReference type="OrthoDB" id="3217871at2759"/>
<dbReference type="Gene3D" id="3.30.710.10">
    <property type="entry name" value="Potassium Channel Kv1.1, Chain A"/>
    <property type="match status" value="1"/>
</dbReference>
<proteinExistence type="predicted"/>